<sequence length="80" mass="9112">MAAEAAWLVPDLYFYLWCGKLWGQVQSQAVDARRHAAHAVPEAVLDGLPRLQLKHQRIRLTATRPRLWHGPNLFASLDVL</sequence>
<organism evidence="1 2">
    <name type="scientific">Deinococcus piscis</name>
    <dbReference type="NCBI Taxonomy" id="394230"/>
    <lineage>
        <taxon>Bacteria</taxon>
        <taxon>Thermotogati</taxon>
        <taxon>Deinococcota</taxon>
        <taxon>Deinococci</taxon>
        <taxon>Deinococcales</taxon>
        <taxon>Deinococcaceae</taxon>
        <taxon>Deinococcus</taxon>
    </lineage>
</organism>
<evidence type="ECO:0000313" key="2">
    <source>
        <dbReference type="Proteomes" id="UP000632154"/>
    </source>
</evidence>
<reference evidence="2" key="1">
    <citation type="journal article" date="2019" name="Int. J. Syst. Evol. Microbiol.">
        <title>The Global Catalogue of Microorganisms (GCM) 10K type strain sequencing project: providing services to taxonomists for standard genome sequencing and annotation.</title>
        <authorList>
            <consortium name="The Broad Institute Genomics Platform"/>
            <consortium name="The Broad Institute Genome Sequencing Center for Infectious Disease"/>
            <person name="Wu L."/>
            <person name="Ma J."/>
        </authorList>
    </citation>
    <scope>NUCLEOTIDE SEQUENCE [LARGE SCALE GENOMIC DNA]</scope>
    <source>
        <strain evidence="2">CGMCC 1.18439</strain>
    </source>
</reference>
<protein>
    <submittedName>
        <fullName evidence="1">Uncharacterized protein</fullName>
    </submittedName>
</protein>
<dbReference type="Proteomes" id="UP000632154">
    <property type="component" value="Unassembled WGS sequence"/>
</dbReference>
<gene>
    <name evidence="1" type="ORF">GCM10017783_16790</name>
</gene>
<comment type="caution">
    <text evidence="1">The sequence shown here is derived from an EMBL/GenBank/DDBJ whole genome shotgun (WGS) entry which is preliminary data.</text>
</comment>
<name>A0ABQ3K5T1_9DEIO</name>
<proteinExistence type="predicted"/>
<accession>A0ABQ3K5T1</accession>
<keyword evidence="2" id="KW-1185">Reference proteome</keyword>
<dbReference type="EMBL" id="BNAL01000020">
    <property type="protein sequence ID" value="GHG04883.1"/>
    <property type="molecule type" value="Genomic_DNA"/>
</dbReference>
<evidence type="ECO:0000313" key="1">
    <source>
        <dbReference type="EMBL" id="GHG04883.1"/>
    </source>
</evidence>